<dbReference type="InterPro" id="IPR003594">
    <property type="entry name" value="HATPase_dom"/>
</dbReference>
<protein>
    <recommendedName>
        <fullName evidence="3">histidine kinase</fullName>
        <ecNumber evidence="3">2.7.13.3</ecNumber>
    </recommendedName>
</protein>
<feature type="region of interest" description="Disordered" evidence="11">
    <location>
        <begin position="1"/>
        <end position="35"/>
    </location>
</feature>
<keyword evidence="5" id="KW-0808">Transferase</keyword>
<dbReference type="EC" id="2.7.13.3" evidence="3"/>
<dbReference type="InterPro" id="IPR004358">
    <property type="entry name" value="Sig_transdc_His_kin-like_C"/>
</dbReference>
<dbReference type="PANTHER" id="PTHR45436">
    <property type="entry name" value="SENSOR HISTIDINE KINASE YKOH"/>
    <property type="match status" value="1"/>
</dbReference>
<dbReference type="Pfam" id="PF02518">
    <property type="entry name" value="HATPase_c"/>
    <property type="match status" value="1"/>
</dbReference>
<sequence>MSGEAFDRRADIQSDTAAADEAPVTAGPPDGNRTGRAGWLSARLAGLAQKFRGIIPHPSDTPSDLLDASDRRLISPMMRRILLVNMLPLVVFGLTLLFLNQFRNSLLNAEVDALREQARIYAGALGQSAVSISPAARTRHGESFPGGSYVLEAVLTRPLLLRLTEPSPSADARVYAPDGQLIADSHQEKLAHRPAGSPPLPPDQQEPPAGDGTGDGARPAAGPNRNSVLHRLLDSLVGGADDGPMTDGGNGFHHGGSETGRDDTETPPYIRRTRDHTLVITVAEPVIHDGQTVGVIQLTRTGEVVDTSLFKIRSSILSLFLLAMAIMVLLSWYLSLTIARPLLRLASSAHVMRESSGRTGTVPSVLLGRRDEIGDVARALQDSAQALWTRMDAIERFAADVSHEIKNPLTSIRSAIETSLRIDDVERQRRLLTIIADDVRRLDRLITDISDASRLDAELSRAQATPVAIAPLLSLLAEIHQSTRKPEQPHVTLSVTGDEAGHPLRVLAVEDRLVQVLRNLIGNAISFSPPDGYILLEAHPAGQMVEIAVSDEGPGIPQSKIDSIFDRFYSERPKSENFGQHSGLGLSISRQIIQALRGTIHAENRVDGQGHVLGARFVIRLPRAA</sequence>
<dbReference type="SMART" id="SM00388">
    <property type="entry name" value="HisKA"/>
    <property type="match status" value="1"/>
</dbReference>
<feature type="transmembrane region" description="Helical" evidence="12">
    <location>
        <begin position="81"/>
        <end position="99"/>
    </location>
</feature>
<name>A0ABX0JVL1_9PROT</name>
<evidence type="ECO:0000256" key="11">
    <source>
        <dbReference type="SAM" id="MobiDB-lite"/>
    </source>
</evidence>
<evidence type="ECO:0000256" key="3">
    <source>
        <dbReference type="ARBA" id="ARBA00012438"/>
    </source>
</evidence>
<evidence type="ECO:0000256" key="8">
    <source>
        <dbReference type="ARBA" id="ARBA00022989"/>
    </source>
</evidence>
<dbReference type="Gene3D" id="1.10.287.130">
    <property type="match status" value="1"/>
</dbReference>
<feature type="domain" description="Histidine kinase" evidence="13">
    <location>
        <begin position="400"/>
        <end position="625"/>
    </location>
</feature>
<keyword evidence="8 12" id="KW-1133">Transmembrane helix</keyword>
<feature type="compositionally biased region" description="Basic and acidic residues" evidence="11">
    <location>
        <begin position="255"/>
        <end position="264"/>
    </location>
</feature>
<dbReference type="InterPro" id="IPR050428">
    <property type="entry name" value="TCS_sensor_his_kinase"/>
</dbReference>
<dbReference type="InterPro" id="IPR036097">
    <property type="entry name" value="HisK_dim/P_sf"/>
</dbReference>
<evidence type="ECO:0000256" key="5">
    <source>
        <dbReference type="ARBA" id="ARBA00022679"/>
    </source>
</evidence>
<evidence type="ECO:0000256" key="2">
    <source>
        <dbReference type="ARBA" id="ARBA00004370"/>
    </source>
</evidence>
<dbReference type="InterPro" id="IPR025908">
    <property type="entry name" value="Sensor_TM1"/>
</dbReference>
<dbReference type="SMART" id="SM00387">
    <property type="entry name" value="HATPase_c"/>
    <property type="match status" value="1"/>
</dbReference>
<evidence type="ECO:0000256" key="12">
    <source>
        <dbReference type="SAM" id="Phobius"/>
    </source>
</evidence>
<evidence type="ECO:0000256" key="6">
    <source>
        <dbReference type="ARBA" id="ARBA00022692"/>
    </source>
</evidence>
<accession>A0ABX0JVL1</accession>
<gene>
    <name evidence="15" type="ORF">GOB93_15395</name>
</gene>
<dbReference type="InterPro" id="IPR036890">
    <property type="entry name" value="HATPase_C_sf"/>
</dbReference>
<dbReference type="InterPro" id="IPR003660">
    <property type="entry name" value="HAMP_dom"/>
</dbReference>
<dbReference type="SUPFAM" id="SSF47384">
    <property type="entry name" value="Homodimeric domain of signal transducing histidine kinase"/>
    <property type="match status" value="1"/>
</dbReference>
<evidence type="ECO:0000313" key="16">
    <source>
        <dbReference type="Proteomes" id="UP000635278"/>
    </source>
</evidence>
<feature type="region of interest" description="Disordered" evidence="11">
    <location>
        <begin position="188"/>
        <end position="271"/>
    </location>
</feature>
<evidence type="ECO:0000313" key="15">
    <source>
        <dbReference type="EMBL" id="NHN86015.1"/>
    </source>
</evidence>
<feature type="compositionally biased region" description="Basic and acidic residues" evidence="11">
    <location>
        <begin position="1"/>
        <end position="12"/>
    </location>
</feature>
<keyword evidence="6 12" id="KW-0812">Transmembrane</keyword>
<evidence type="ECO:0000256" key="1">
    <source>
        <dbReference type="ARBA" id="ARBA00000085"/>
    </source>
</evidence>
<dbReference type="CDD" id="cd00082">
    <property type="entry name" value="HisKA"/>
    <property type="match status" value="1"/>
</dbReference>
<feature type="domain" description="HAMP" evidence="14">
    <location>
        <begin position="336"/>
        <end position="392"/>
    </location>
</feature>
<evidence type="ECO:0000259" key="13">
    <source>
        <dbReference type="PROSITE" id="PS50109"/>
    </source>
</evidence>
<keyword evidence="4" id="KW-0597">Phosphoprotein</keyword>
<evidence type="ECO:0000256" key="10">
    <source>
        <dbReference type="ARBA" id="ARBA00023136"/>
    </source>
</evidence>
<evidence type="ECO:0000256" key="7">
    <source>
        <dbReference type="ARBA" id="ARBA00022777"/>
    </source>
</evidence>
<feature type="transmembrane region" description="Helical" evidence="12">
    <location>
        <begin position="316"/>
        <end position="334"/>
    </location>
</feature>
<dbReference type="InterPro" id="IPR003661">
    <property type="entry name" value="HisK_dim/P_dom"/>
</dbReference>
<proteinExistence type="predicted"/>
<keyword evidence="9" id="KW-0902">Two-component regulatory system</keyword>
<keyword evidence="7" id="KW-0418">Kinase</keyword>
<dbReference type="PRINTS" id="PR00344">
    <property type="entry name" value="BCTRLSENSOR"/>
</dbReference>
<dbReference type="Pfam" id="PF13755">
    <property type="entry name" value="Sensor_TM1"/>
    <property type="match status" value="1"/>
</dbReference>
<keyword evidence="10 12" id="KW-0472">Membrane</keyword>
<keyword evidence="16" id="KW-1185">Reference proteome</keyword>
<dbReference type="EMBL" id="WOTB01000024">
    <property type="protein sequence ID" value="NHN86015.1"/>
    <property type="molecule type" value="Genomic_DNA"/>
</dbReference>
<dbReference type="PROSITE" id="PS50109">
    <property type="entry name" value="HIS_KIN"/>
    <property type="match status" value="1"/>
</dbReference>
<comment type="catalytic activity">
    <reaction evidence="1">
        <text>ATP + protein L-histidine = ADP + protein N-phospho-L-histidine.</text>
        <dbReference type="EC" id="2.7.13.3"/>
    </reaction>
</comment>
<dbReference type="PROSITE" id="PS50885">
    <property type="entry name" value="HAMP"/>
    <property type="match status" value="1"/>
</dbReference>
<reference evidence="15 16" key="1">
    <citation type="journal article" date="2020" name="Int. J. Syst. Evol. Microbiol.">
        <title>Novel acetic acid bacteria from cider fermentations: Acetobacter conturbans sp. nov. and Acetobacter fallax sp. nov.</title>
        <authorList>
            <person name="Sombolestani A.S."/>
            <person name="Cleenwerck I."/>
            <person name="Cnockaert M."/>
            <person name="Borremans W."/>
            <person name="Wieme A.D."/>
            <person name="De Vuyst L."/>
            <person name="Vandamme P."/>
        </authorList>
    </citation>
    <scope>NUCLEOTIDE SEQUENCE [LARGE SCALE GENOMIC DNA]</scope>
    <source>
        <strain evidence="15 16">LMG 30640</strain>
    </source>
</reference>
<comment type="caution">
    <text evidence="15">The sequence shown here is derived from an EMBL/GenBank/DDBJ whole genome shotgun (WGS) entry which is preliminary data.</text>
</comment>
<dbReference type="InterPro" id="IPR005467">
    <property type="entry name" value="His_kinase_dom"/>
</dbReference>
<evidence type="ECO:0000259" key="14">
    <source>
        <dbReference type="PROSITE" id="PS50885"/>
    </source>
</evidence>
<dbReference type="PANTHER" id="PTHR45436:SF5">
    <property type="entry name" value="SENSOR HISTIDINE KINASE TRCS"/>
    <property type="match status" value="1"/>
</dbReference>
<dbReference type="Gene3D" id="3.30.565.10">
    <property type="entry name" value="Histidine kinase-like ATPase, C-terminal domain"/>
    <property type="match status" value="1"/>
</dbReference>
<dbReference type="Proteomes" id="UP000635278">
    <property type="component" value="Unassembled WGS sequence"/>
</dbReference>
<evidence type="ECO:0000256" key="4">
    <source>
        <dbReference type="ARBA" id="ARBA00022553"/>
    </source>
</evidence>
<dbReference type="SUPFAM" id="SSF55874">
    <property type="entry name" value="ATPase domain of HSP90 chaperone/DNA topoisomerase II/histidine kinase"/>
    <property type="match status" value="1"/>
</dbReference>
<evidence type="ECO:0000256" key="9">
    <source>
        <dbReference type="ARBA" id="ARBA00023012"/>
    </source>
</evidence>
<dbReference type="Gene3D" id="6.10.340.10">
    <property type="match status" value="1"/>
</dbReference>
<feature type="compositionally biased region" description="Pro residues" evidence="11">
    <location>
        <begin position="196"/>
        <end position="205"/>
    </location>
</feature>
<organism evidence="15 16">
    <name type="scientific">Acetobacter musti</name>
    <dbReference type="NCBI Taxonomy" id="864732"/>
    <lineage>
        <taxon>Bacteria</taxon>
        <taxon>Pseudomonadati</taxon>
        <taxon>Pseudomonadota</taxon>
        <taxon>Alphaproteobacteria</taxon>
        <taxon>Acetobacterales</taxon>
        <taxon>Acetobacteraceae</taxon>
        <taxon>Acetobacter</taxon>
    </lineage>
</organism>
<dbReference type="Pfam" id="PF00512">
    <property type="entry name" value="HisKA"/>
    <property type="match status" value="1"/>
</dbReference>
<comment type="subcellular location">
    <subcellularLocation>
        <location evidence="2">Membrane</location>
    </subcellularLocation>
</comment>
<dbReference type="SMART" id="SM00304">
    <property type="entry name" value="HAMP"/>
    <property type="match status" value="1"/>
</dbReference>